<feature type="transmembrane region" description="Helical" evidence="6">
    <location>
        <begin position="46"/>
        <end position="65"/>
    </location>
</feature>
<evidence type="ECO:0000313" key="7">
    <source>
        <dbReference type="EMBL" id="ROU03752.1"/>
    </source>
</evidence>
<evidence type="ECO:0000256" key="3">
    <source>
        <dbReference type="ARBA" id="ARBA00022692"/>
    </source>
</evidence>
<evidence type="ECO:0000313" key="8">
    <source>
        <dbReference type="Proteomes" id="UP000268016"/>
    </source>
</evidence>
<proteinExistence type="inferred from homology"/>
<feature type="transmembrane region" description="Helical" evidence="6">
    <location>
        <begin position="23"/>
        <end position="40"/>
    </location>
</feature>
<evidence type="ECO:0000256" key="6">
    <source>
        <dbReference type="SAM" id="Phobius"/>
    </source>
</evidence>
<reference evidence="7 8" key="1">
    <citation type="submission" date="2018-10" db="EMBL/GenBank/DDBJ databases">
        <title>Histidinibacterium lentulum gen. nov., sp. nov., a marine bacterium from the culture broth of Picochlorum sp. 122.</title>
        <authorList>
            <person name="Wang G."/>
        </authorList>
    </citation>
    <scope>NUCLEOTIDE SEQUENCE [LARGE SCALE GENOMIC DNA]</scope>
    <source>
        <strain evidence="7 8">B17</strain>
    </source>
</reference>
<organism evidence="7 8">
    <name type="scientific">Histidinibacterium lentulum</name>
    <dbReference type="NCBI Taxonomy" id="2480588"/>
    <lineage>
        <taxon>Bacteria</taxon>
        <taxon>Pseudomonadati</taxon>
        <taxon>Pseudomonadota</taxon>
        <taxon>Alphaproteobacteria</taxon>
        <taxon>Rhodobacterales</taxon>
        <taxon>Paracoccaceae</taxon>
        <taxon>Histidinibacterium</taxon>
    </lineage>
</organism>
<evidence type="ECO:0000256" key="4">
    <source>
        <dbReference type="ARBA" id="ARBA00022989"/>
    </source>
</evidence>
<comment type="similarity">
    <text evidence="2">Belongs to the autoinducer-2 exporter (AI-2E) (TC 2.A.86) family.</text>
</comment>
<keyword evidence="4 6" id="KW-1133">Transmembrane helix</keyword>
<dbReference type="InterPro" id="IPR002549">
    <property type="entry name" value="AI-2E-like"/>
</dbReference>
<sequence length="387" mass="41389">MASDPDDRTTAGAGRGAARLEPLIRWLLAPVALVVTGLALHAMTPVLVPLVFGVMIALIVSPIDRAIAERLPQSLEWLGRIAIMLILFLLLALFILGIIYCAEQLMEQIPSISTATEELMQGDLAGLMSEMESEGDGESNGTISWLSSFLGSGSSALGSWVVETAGAVTQRVLRATGTMIAGTFLVVFFVLLLLAEARTWDAKLCEIAREGQETSWQSAVATTAGKLRRWLIVRTGVGILSAGLYAGWLWLFGIDLLPVWALLTFLLTFIPNIGSVISGVLPTVYALLTRDLGTAAAVGAGLFVIEQAIGSWLDPRIQGRQIAISPVVIFAALLIWSWIWGIAGALLSTPMTIAAMVLAAHVEPLRKIALLLSDQPNLEALDRSLAR</sequence>
<feature type="transmembrane region" description="Helical" evidence="6">
    <location>
        <begin position="322"/>
        <end position="347"/>
    </location>
</feature>
<name>A0A3N2R8E5_9RHOB</name>
<feature type="transmembrane region" description="Helical" evidence="6">
    <location>
        <begin position="292"/>
        <end position="310"/>
    </location>
</feature>
<gene>
    <name evidence="7" type="ORF">EAT49_05520</name>
</gene>
<comment type="subcellular location">
    <subcellularLocation>
        <location evidence="1">Membrane</location>
        <topology evidence="1">Multi-pass membrane protein</topology>
    </subcellularLocation>
</comment>
<dbReference type="Proteomes" id="UP000268016">
    <property type="component" value="Unassembled WGS sequence"/>
</dbReference>
<protein>
    <submittedName>
        <fullName evidence="7">AI-2E family transporter</fullName>
    </submittedName>
</protein>
<dbReference type="RefSeq" id="WP_123641285.1">
    <property type="nucleotide sequence ID" value="NZ_ML119082.1"/>
</dbReference>
<dbReference type="OrthoDB" id="9799225at2"/>
<evidence type="ECO:0000256" key="5">
    <source>
        <dbReference type="ARBA" id="ARBA00023136"/>
    </source>
</evidence>
<feature type="transmembrane region" description="Helical" evidence="6">
    <location>
        <begin position="257"/>
        <end position="280"/>
    </location>
</feature>
<feature type="transmembrane region" description="Helical" evidence="6">
    <location>
        <begin position="231"/>
        <end position="251"/>
    </location>
</feature>
<accession>A0A3N2R8E5</accession>
<dbReference type="EMBL" id="RDRB01000002">
    <property type="protein sequence ID" value="ROU03752.1"/>
    <property type="molecule type" value="Genomic_DNA"/>
</dbReference>
<dbReference type="PANTHER" id="PTHR21716:SF64">
    <property type="entry name" value="AI-2 TRANSPORT PROTEIN TQSA"/>
    <property type="match status" value="1"/>
</dbReference>
<keyword evidence="5 6" id="KW-0472">Membrane</keyword>
<feature type="transmembrane region" description="Helical" evidence="6">
    <location>
        <begin position="172"/>
        <end position="194"/>
    </location>
</feature>
<comment type="caution">
    <text evidence="7">The sequence shown here is derived from an EMBL/GenBank/DDBJ whole genome shotgun (WGS) entry which is preliminary data.</text>
</comment>
<dbReference type="AlphaFoldDB" id="A0A3N2R8E5"/>
<dbReference type="GO" id="GO:0055085">
    <property type="term" value="P:transmembrane transport"/>
    <property type="evidence" value="ECO:0007669"/>
    <property type="project" value="TreeGrafter"/>
</dbReference>
<feature type="transmembrane region" description="Helical" evidence="6">
    <location>
        <begin position="77"/>
        <end position="100"/>
    </location>
</feature>
<dbReference type="GO" id="GO:0016020">
    <property type="term" value="C:membrane"/>
    <property type="evidence" value="ECO:0007669"/>
    <property type="project" value="UniProtKB-SubCell"/>
</dbReference>
<dbReference type="PANTHER" id="PTHR21716">
    <property type="entry name" value="TRANSMEMBRANE PROTEIN"/>
    <property type="match status" value="1"/>
</dbReference>
<keyword evidence="3 6" id="KW-0812">Transmembrane</keyword>
<dbReference type="Pfam" id="PF01594">
    <property type="entry name" value="AI-2E_transport"/>
    <property type="match status" value="1"/>
</dbReference>
<evidence type="ECO:0000256" key="1">
    <source>
        <dbReference type="ARBA" id="ARBA00004141"/>
    </source>
</evidence>
<keyword evidence="8" id="KW-1185">Reference proteome</keyword>
<evidence type="ECO:0000256" key="2">
    <source>
        <dbReference type="ARBA" id="ARBA00009773"/>
    </source>
</evidence>